<evidence type="ECO:0000256" key="10">
    <source>
        <dbReference type="SAM" id="MobiDB-lite"/>
    </source>
</evidence>
<keyword evidence="3" id="KW-0813">Transport</keyword>
<organism evidence="11">
    <name type="scientific">Fonticula alba</name>
    <name type="common">Slime mold</name>
    <dbReference type="NCBI Taxonomy" id="691883"/>
    <lineage>
        <taxon>Eukaryota</taxon>
        <taxon>Rotosphaerida</taxon>
        <taxon>Fonticulaceae</taxon>
        <taxon>Fonticula</taxon>
    </lineage>
</organism>
<evidence type="ECO:0000313" key="11">
    <source>
        <dbReference type="EMBL" id="KCV71676.1"/>
    </source>
</evidence>
<dbReference type="OrthoDB" id="19656at2759"/>
<reference evidence="11" key="1">
    <citation type="submission" date="2013-04" db="EMBL/GenBank/DDBJ databases">
        <title>The Genome Sequence of Fonticula alba ATCC 38817.</title>
        <authorList>
            <consortium name="The Broad Institute Genomics Platform"/>
            <person name="Russ C."/>
            <person name="Cuomo C."/>
            <person name="Burger G."/>
            <person name="Gray M.W."/>
            <person name="Holland P.W.H."/>
            <person name="King N."/>
            <person name="Lang F.B.F."/>
            <person name="Roger A.J."/>
            <person name="Ruiz-Trillo I."/>
            <person name="Brown M."/>
            <person name="Walker B."/>
            <person name="Young S."/>
            <person name="Zeng Q."/>
            <person name="Gargeya S."/>
            <person name="Fitzgerald M."/>
            <person name="Haas B."/>
            <person name="Abouelleil A."/>
            <person name="Allen A.W."/>
            <person name="Alvarado L."/>
            <person name="Arachchi H.M."/>
            <person name="Berlin A.M."/>
            <person name="Chapman S.B."/>
            <person name="Gainer-Dewar J."/>
            <person name="Goldberg J."/>
            <person name="Griggs A."/>
            <person name="Gujja S."/>
            <person name="Hansen M."/>
            <person name="Howarth C."/>
            <person name="Imamovic A."/>
            <person name="Ireland A."/>
            <person name="Larimer J."/>
            <person name="McCowan C."/>
            <person name="Murphy C."/>
            <person name="Pearson M."/>
            <person name="Poon T.W."/>
            <person name="Priest M."/>
            <person name="Roberts A."/>
            <person name="Saif S."/>
            <person name="Shea T."/>
            <person name="Sisk P."/>
            <person name="Sykes S."/>
            <person name="Wortman J."/>
            <person name="Nusbaum C."/>
            <person name="Birren B."/>
        </authorList>
    </citation>
    <scope>NUCLEOTIDE SEQUENCE [LARGE SCALE GENOMIC DNA]</scope>
    <source>
        <strain evidence="11">ATCC 38817</strain>
    </source>
</reference>
<evidence type="ECO:0000256" key="6">
    <source>
        <dbReference type="ARBA" id="ARBA00022787"/>
    </source>
</evidence>
<dbReference type="STRING" id="691883.A0A058ZCK9"/>
<dbReference type="Proteomes" id="UP000030693">
    <property type="component" value="Unassembled WGS sequence"/>
</dbReference>
<keyword evidence="9" id="KW-0472">Membrane</keyword>
<dbReference type="PANTHER" id="PTHR10802">
    <property type="entry name" value="MITOCHONDRIAL IMPORT RECEPTOR SUBUNIT TOM40"/>
    <property type="match status" value="1"/>
</dbReference>
<comment type="similarity">
    <text evidence="2">Belongs to the Tom40 family.</text>
</comment>
<keyword evidence="7" id="KW-0653">Protein transport</keyword>
<evidence type="ECO:0000256" key="4">
    <source>
        <dbReference type="ARBA" id="ARBA00022452"/>
    </source>
</evidence>
<dbReference type="GO" id="GO:0005741">
    <property type="term" value="C:mitochondrial outer membrane"/>
    <property type="evidence" value="ECO:0007669"/>
    <property type="project" value="UniProtKB-SubCell"/>
</dbReference>
<dbReference type="RefSeq" id="XP_009493254.1">
    <property type="nucleotide sequence ID" value="XM_009494979.1"/>
</dbReference>
<dbReference type="InterPro" id="IPR023614">
    <property type="entry name" value="Porin_dom_sf"/>
</dbReference>
<dbReference type="CDD" id="cd07305">
    <property type="entry name" value="Porin3_Tom40"/>
    <property type="match status" value="1"/>
</dbReference>
<evidence type="ECO:0000256" key="5">
    <source>
        <dbReference type="ARBA" id="ARBA00022692"/>
    </source>
</evidence>
<dbReference type="eggNOG" id="KOG3296">
    <property type="taxonomic scope" value="Eukaryota"/>
</dbReference>
<keyword evidence="6" id="KW-1000">Mitochondrion outer membrane</keyword>
<dbReference type="EMBL" id="KB932202">
    <property type="protein sequence ID" value="KCV71676.1"/>
    <property type="molecule type" value="Genomic_DNA"/>
</dbReference>
<feature type="compositionally biased region" description="Basic and acidic residues" evidence="10">
    <location>
        <begin position="1"/>
        <end position="15"/>
    </location>
</feature>
<dbReference type="Pfam" id="PF01459">
    <property type="entry name" value="Porin_3"/>
    <property type="match status" value="1"/>
</dbReference>
<keyword evidence="12" id="KW-1185">Reference proteome</keyword>
<dbReference type="GeneID" id="20525818"/>
<keyword evidence="5" id="KW-0812">Transmembrane</keyword>
<evidence type="ECO:0000313" key="12">
    <source>
        <dbReference type="Proteomes" id="UP000030693"/>
    </source>
</evidence>
<dbReference type="Gene3D" id="2.40.160.10">
    <property type="entry name" value="Porin"/>
    <property type="match status" value="1"/>
</dbReference>
<keyword evidence="4" id="KW-1134">Transmembrane beta strand</keyword>
<dbReference type="OMA" id="TRFNYRW"/>
<evidence type="ECO:0000256" key="3">
    <source>
        <dbReference type="ARBA" id="ARBA00022448"/>
    </source>
</evidence>
<evidence type="ECO:0008006" key="13">
    <source>
        <dbReference type="Google" id="ProtNLM"/>
    </source>
</evidence>
<feature type="region of interest" description="Disordered" evidence="10">
    <location>
        <begin position="1"/>
        <end position="31"/>
    </location>
</feature>
<sequence length="362" mass="38656">MRRPSDRLLRREEAGARAPPAPAPWHPSPSSLDAVHLKIGTSVVMSDSAVAPVAAAPEAVAAAAPPAPQTESLLAPDVMERSQHPGSFDTLGREVREVLASSFFFDGFKVEIAKGMTPNLQVMHRLRLGSQTAPQSYSLGSMLVPNERLFLMGDFDTGSKAFNGRVHYSLNPAITAKATFQTSKDGSAHSLEADYMGKDSSGAVRVYQPNPLDMTGIVVYNYLQKVTPSLALGMEGTAMMTGPRVDSSMTLVARHAAGNHVGIATLSAAKSQFSYFQQVTPLVQAGSELELSVAEKAAVCTFGIRVNLQANTIRAQLDTAGRLGVHFEERVIPNVFNIHLAGQLDYVKNTSQFGFGLSLGGM</sequence>
<keyword evidence="8" id="KW-0496">Mitochondrion</keyword>
<evidence type="ECO:0000256" key="8">
    <source>
        <dbReference type="ARBA" id="ARBA00023128"/>
    </source>
</evidence>
<protein>
    <recommendedName>
        <fullName evidence="13">Mitochondrial import receptor subunit TOM40</fullName>
    </recommendedName>
</protein>
<dbReference type="GO" id="GO:0030150">
    <property type="term" value="P:protein import into mitochondrial matrix"/>
    <property type="evidence" value="ECO:0007669"/>
    <property type="project" value="InterPro"/>
</dbReference>
<proteinExistence type="inferred from homology"/>
<dbReference type="GO" id="GO:0008320">
    <property type="term" value="F:protein transmembrane transporter activity"/>
    <property type="evidence" value="ECO:0007669"/>
    <property type="project" value="InterPro"/>
</dbReference>
<gene>
    <name evidence="11" type="ORF">H696_01093</name>
</gene>
<evidence type="ECO:0000256" key="7">
    <source>
        <dbReference type="ARBA" id="ARBA00022927"/>
    </source>
</evidence>
<dbReference type="InterPro" id="IPR037930">
    <property type="entry name" value="Tom40"/>
</dbReference>
<evidence type="ECO:0000256" key="1">
    <source>
        <dbReference type="ARBA" id="ARBA00004374"/>
    </source>
</evidence>
<dbReference type="AlphaFoldDB" id="A0A058ZCK9"/>
<evidence type="ECO:0000256" key="9">
    <source>
        <dbReference type="ARBA" id="ARBA00023136"/>
    </source>
</evidence>
<name>A0A058ZCK9_FONAL</name>
<dbReference type="InterPro" id="IPR027246">
    <property type="entry name" value="Porin_Euk/Tom40"/>
</dbReference>
<accession>A0A058ZCK9</accession>
<evidence type="ECO:0000256" key="2">
    <source>
        <dbReference type="ARBA" id="ARBA00010510"/>
    </source>
</evidence>
<comment type="subcellular location">
    <subcellularLocation>
        <location evidence="1">Mitochondrion outer membrane</location>
        <topology evidence="1">Multi-pass membrane protein</topology>
    </subcellularLocation>
</comment>